<evidence type="ECO:0000256" key="3">
    <source>
        <dbReference type="ARBA" id="ARBA00009759"/>
    </source>
</evidence>
<dbReference type="PRINTS" id="PR01959">
    <property type="entry name" value="SBIMPHPHTASE"/>
</dbReference>
<feature type="binding site" evidence="7">
    <location>
        <position position="207"/>
    </location>
    <ligand>
        <name>Mg(2+)</name>
        <dbReference type="ChEBI" id="CHEBI:18420"/>
        <label>1</label>
        <note>catalytic</note>
    </ligand>
</feature>
<dbReference type="SUPFAM" id="SSF56655">
    <property type="entry name" value="Carbohydrate phosphatase"/>
    <property type="match status" value="1"/>
</dbReference>
<dbReference type="Gene3D" id="3.30.540.10">
    <property type="entry name" value="Fructose-1,6-Bisphosphatase, subunit A, domain 1"/>
    <property type="match status" value="1"/>
</dbReference>
<dbReference type="Pfam" id="PF00459">
    <property type="entry name" value="Inositol_P"/>
    <property type="match status" value="1"/>
</dbReference>
<dbReference type="InterPro" id="IPR020583">
    <property type="entry name" value="Inositol_monoP_metal-BS"/>
</dbReference>
<evidence type="ECO:0000256" key="1">
    <source>
        <dbReference type="ARBA" id="ARBA00001033"/>
    </source>
</evidence>
<dbReference type="GO" id="GO:0046854">
    <property type="term" value="P:phosphatidylinositol phosphate biosynthetic process"/>
    <property type="evidence" value="ECO:0007669"/>
    <property type="project" value="InterPro"/>
</dbReference>
<gene>
    <name evidence="9" type="ORF">MAIT1_01053</name>
</gene>
<dbReference type="FunFam" id="3.30.540.10:FF:000003">
    <property type="entry name" value="Inositol-1-monophosphatase"/>
    <property type="match status" value="1"/>
</dbReference>
<proteinExistence type="inferred from homology"/>
<comment type="cofactor">
    <cofactor evidence="2 7 8">
        <name>Mg(2+)</name>
        <dbReference type="ChEBI" id="CHEBI:18420"/>
    </cofactor>
</comment>
<comment type="catalytic activity">
    <reaction evidence="1 8">
        <text>a myo-inositol phosphate + H2O = myo-inositol + phosphate</text>
        <dbReference type="Rhea" id="RHEA:24056"/>
        <dbReference type="ChEBI" id="CHEBI:15377"/>
        <dbReference type="ChEBI" id="CHEBI:17268"/>
        <dbReference type="ChEBI" id="CHEBI:43474"/>
        <dbReference type="ChEBI" id="CHEBI:84139"/>
        <dbReference type="EC" id="3.1.3.25"/>
    </reaction>
</comment>
<comment type="caution">
    <text evidence="9">The sequence shown here is derived from an EMBL/GenBank/DDBJ whole genome shotgun (WGS) entry which is preliminary data.</text>
</comment>
<organism evidence="9 10">
    <name type="scientific">Magnetofaba australis IT-1</name>
    <dbReference type="NCBI Taxonomy" id="1434232"/>
    <lineage>
        <taxon>Bacteria</taxon>
        <taxon>Pseudomonadati</taxon>
        <taxon>Pseudomonadota</taxon>
        <taxon>Magnetococcia</taxon>
        <taxon>Magnetococcales</taxon>
        <taxon>Magnetococcaceae</taxon>
        <taxon>Magnetofaba</taxon>
    </lineage>
</organism>
<dbReference type="EC" id="3.1.3.25" evidence="8"/>
<sequence length="262" mass="28750">MAIRAARSAGRIAARHFDERHRLEVHEKAPMDLVTSADIAVERELIEQLMRAYPDYAILAEESGRHDNRKAKGWQWIIDPIDGTANFAHGMPHFGISVALAKDGEVQAGLVFDPLRDELFVAEKGRGAFLNDRRIRVSDETRLAHALLATGFPFRKPKLKEPYLKAFAAMLQQTGELRRAGSASLDLAYVAAGRYDGYFEMRLSPWDIAAGVLLVTEAGGFVTDLNGGNAYLTSGDVVAGSPAMQPQVLDALRAVDLHRVIG</sequence>
<keyword evidence="4 7" id="KW-0479">Metal-binding</keyword>
<evidence type="ECO:0000313" key="9">
    <source>
        <dbReference type="EMBL" id="OSM06100.1"/>
    </source>
</evidence>
<keyword evidence="10" id="KW-1185">Reference proteome</keyword>
<feature type="binding site" evidence="7">
    <location>
        <position position="79"/>
    </location>
    <ligand>
        <name>Mg(2+)</name>
        <dbReference type="ChEBI" id="CHEBI:18420"/>
        <label>1</label>
        <note>catalytic</note>
    </ligand>
</feature>
<feature type="binding site" evidence="7">
    <location>
        <position position="82"/>
    </location>
    <ligand>
        <name>Mg(2+)</name>
        <dbReference type="ChEBI" id="CHEBI:18420"/>
        <label>1</label>
        <note>catalytic</note>
    </ligand>
</feature>
<feature type="binding site" evidence="7">
    <location>
        <position position="81"/>
    </location>
    <ligand>
        <name>Mg(2+)</name>
        <dbReference type="ChEBI" id="CHEBI:18420"/>
        <label>1</label>
        <note>catalytic</note>
    </ligand>
</feature>
<dbReference type="GO" id="GO:0006020">
    <property type="term" value="P:inositol metabolic process"/>
    <property type="evidence" value="ECO:0007669"/>
    <property type="project" value="TreeGrafter"/>
</dbReference>
<comment type="similarity">
    <text evidence="3 8">Belongs to the inositol monophosphatase superfamily.</text>
</comment>
<dbReference type="Gene3D" id="3.40.190.80">
    <property type="match status" value="1"/>
</dbReference>
<reference evidence="9 10" key="1">
    <citation type="journal article" date="2016" name="BMC Genomics">
        <title>Combined genomic and structural analyses of a cultured magnetotactic bacterium reveals its niche adaptation to a dynamic environment.</title>
        <authorList>
            <person name="Araujo A.C."/>
            <person name="Morillo V."/>
            <person name="Cypriano J."/>
            <person name="Teixeira L.C."/>
            <person name="Leao P."/>
            <person name="Lyra S."/>
            <person name="Almeida L.G."/>
            <person name="Bazylinski D.A."/>
            <person name="Vasconcellos A.T."/>
            <person name="Abreu F."/>
            <person name="Lins U."/>
        </authorList>
    </citation>
    <scope>NUCLEOTIDE SEQUENCE [LARGE SCALE GENOMIC DNA]</scope>
    <source>
        <strain evidence="9 10">IT-1</strain>
    </source>
</reference>
<dbReference type="PANTHER" id="PTHR20854:SF4">
    <property type="entry name" value="INOSITOL-1-MONOPHOSPHATASE-RELATED"/>
    <property type="match status" value="1"/>
</dbReference>
<evidence type="ECO:0000256" key="8">
    <source>
        <dbReference type="RuleBase" id="RU364068"/>
    </source>
</evidence>
<dbReference type="PROSITE" id="PS00630">
    <property type="entry name" value="IMP_2"/>
    <property type="match status" value="1"/>
</dbReference>
<keyword evidence="5 8" id="KW-0378">Hydrolase</keyword>
<evidence type="ECO:0000256" key="2">
    <source>
        <dbReference type="ARBA" id="ARBA00001946"/>
    </source>
</evidence>
<feature type="binding site" evidence="7">
    <location>
        <position position="61"/>
    </location>
    <ligand>
        <name>Mg(2+)</name>
        <dbReference type="ChEBI" id="CHEBI:18420"/>
        <label>1</label>
        <note>catalytic</note>
    </ligand>
</feature>
<dbReference type="InterPro" id="IPR020550">
    <property type="entry name" value="Inositol_monophosphatase_CS"/>
</dbReference>
<protein>
    <recommendedName>
        <fullName evidence="8">Inositol-1-monophosphatase</fullName>
        <ecNumber evidence="8">3.1.3.25</ecNumber>
    </recommendedName>
</protein>
<dbReference type="GO" id="GO:0008934">
    <property type="term" value="F:inositol monophosphate 1-phosphatase activity"/>
    <property type="evidence" value="ECO:0007669"/>
    <property type="project" value="InterPro"/>
</dbReference>
<keyword evidence="6 7" id="KW-0460">Magnesium</keyword>
<evidence type="ECO:0000313" key="10">
    <source>
        <dbReference type="Proteomes" id="UP000194003"/>
    </source>
</evidence>
<dbReference type="GO" id="GO:0007165">
    <property type="term" value="P:signal transduction"/>
    <property type="evidence" value="ECO:0007669"/>
    <property type="project" value="TreeGrafter"/>
</dbReference>
<dbReference type="InterPro" id="IPR000760">
    <property type="entry name" value="Inositol_monophosphatase-like"/>
</dbReference>
<dbReference type="Proteomes" id="UP000194003">
    <property type="component" value="Unassembled WGS sequence"/>
</dbReference>
<dbReference type="GO" id="GO:0046872">
    <property type="term" value="F:metal ion binding"/>
    <property type="evidence" value="ECO:0007669"/>
    <property type="project" value="UniProtKB-KW"/>
</dbReference>
<dbReference type="PRINTS" id="PR00377">
    <property type="entry name" value="IMPHPHTASES"/>
</dbReference>
<dbReference type="EMBL" id="LVJN01000016">
    <property type="protein sequence ID" value="OSM06100.1"/>
    <property type="molecule type" value="Genomic_DNA"/>
</dbReference>
<dbReference type="PANTHER" id="PTHR20854">
    <property type="entry name" value="INOSITOL MONOPHOSPHATASE"/>
    <property type="match status" value="1"/>
</dbReference>
<dbReference type="InterPro" id="IPR022337">
    <property type="entry name" value="Inositol_monophosphatase_SuhB"/>
</dbReference>
<name>A0A1Y2K9H3_9PROT</name>
<dbReference type="STRING" id="1434232.MAIT1_01053"/>
<evidence type="ECO:0000256" key="6">
    <source>
        <dbReference type="ARBA" id="ARBA00022842"/>
    </source>
</evidence>
<dbReference type="PROSITE" id="PS00629">
    <property type="entry name" value="IMP_1"/>
    <property type="match status" value="1"/>
</dbReference>
<evidence type="ECO:0000256" key="7">
    <source>
        <dbReference type="PIRSR" id="PIRSR600760-2"/>
    </source>
</evidence>
<evidence type="ECO:0000256" key="4">
    <source>
        <dbReference type="ARBA" id="ARBA00022723"/>
    </source>
</evidence>
<evidence type="ECO:0000256" key="5">
    <source>
        <dbReference type="ARBA" id="ARBA00022801"/>
    </source>
</evidence>
<dbReference type="CDD" id="cd01639">
    <property type="entry name" value="IMPase"/>
    <property type="match status" value="1"/>
</dbReference>
<accession>A0A1Y2K9H3</accession>
<dbReference type="AlphaFoldDB" id="A0A1Y2K9H3"/>
<dbReference type="InterPro" id="IPR033942">
    <property type="entry name" value="IMPase"/>
</dbReference>